<keyword evidence="4" id="KW-0597">Phosphoprotein</keyword>
<dbReference type="Gene3D" id="1.10.287.130">
    <property type="match status" value="1"/>
</dbReference>
<evidence type="ECO:0000256" key="3">
    <source>
        <dbReference type="ARBA" id="ARBA00012438"/>
    </source>
</evidence>
<evidence type="ECO:0000256" key="6">
    <source>
        <dbReference type="ARBA" id="ARBA00022777"/>
    </source>
</evidence>
<evidence type="ECO:0000256" key="8">
    <source>
        <dbReference type="SAM" id="Phobius"/>
    </source>
</evidence>
<dbReference type="RefSeq" id="WP_138593155.1">
    <property type="nucleotide sequence ID" value="NZ_PNBX01000097.1"/>
</dbReference>
<dbReference type="PANTHER" id="PTHR43711:SF1">
    <property type="entry name" value="HISTIDINE KINASE 1"/>
    <property type="match status" value="1"/>
</dbReference>
<dbReference type="Pfam" id="PF00512">
    <property type="entry name" value="HisKA"/>
    <property type="match status" value="1"/>
</dbReference>
<sequence length="496" mass="55421">MKLSLYHKLAMSLAGIFILIASLFIWWTQALSQVSRAQAEQQLHMGLAEHLVGDNPLLQQGVYDYKALENLFHTLMVLGPSFEFYFIDPSGKLLTYSAKPGEVKRQTINLVPLIKLIDQPEQLPVYGDDPRNKYGEKIFSVAPVYNGDTLQGYLYVIIGSKLYDSIINNIKGNDQLIIGLSWLGLALAFLLTALLLLFKYLTRPVAALTEHIQQLEHAQFDIGKITLLDWNKAHSNEVHQLGESVNNMVKTIDLQVKQLAELDDQRRQLLAHLSHDLRTPLASLQGYLEIIALKKHDPEQQALHLGIALKNCEQLKSLIDQIFELAHLESGHANVQFEVFNLGELLYDAMAKFAIRADKMGVSLTISPTVCDIKAYSDIGKLERVLTNLIENALRHTGEGGAIEIKVNQQGEDLTVTVKDTGVGISAKELPYIFEARYRASNSKGCKKSHAGLGLAITERLIKLLKTDIRVQSKIGAGTEFSFQLREAEPFNEKAE</sequence>
<dbReference type="PROSITE" id="PS50109">
    <property type="entry name" value="HIS_KIN"/>
    <property type="match status" value="1"/>
</dbReference>
<dbReference type="InterPro" id="IPR003660">
    <property type="entry name" value="HAMP_dom"/>
</dbReference>
<comment type="subcellular location">
    <subcellularLocation>
        <location evidence="2">Membrane</location>
    </subcellularLocation>
</comment>
<dbReference type="InterPro" id="IPR005467">
    <property type="entry name" value="His_kinase_dom"/>
</dbReference>
<accession>A0A5S3V474</accession>
<keyword evidence="5" id="KW-0808">Transferase</keyword>
<dbReference type="Proteomes" id="UP000307217">
    <property type="component" value="Unassembled WGS sequence"/>
</dbReference>
<reference evidence="11 12" key="1">
    <citation type="submission" date="2018-01" db="EMBL/GenBank/DDBJ databases">
        <authorList>
            <person name="Paulsen S."/>
            <person name="Gram L.K."/>
        </authorList>
    </citation>
    <scope>NUCLEOTIDE SEQUENCE [LARGE SCALE GENOMIC DNA]</scope>
    <source>
        <strain evidence="11 12">S3790</strain>
    </source>
</reference>
<dbReference type="InterPro" id="IPR003594">
    <property type="entry name" value="HATPase_dom"/>
</dbReference>
<evidence type="ECO:0000256" key="1">
    <source>
        <dbReference type="ARBA" id="ARBA00000085"/>
    </source>
</evidence>
<name>A0A5S3V474_9GAMM</name>
<organism evidence="11 12">
    <name type="scientific">Pseudoalteromonas aurantia</name>
    <dbReference type="NCBI Taxonomy" id="43654"/>
    <lineage>
        <taxon>Bacteria</taxon>
        <taxon>Pseudomonadati</taxon>
        <taxon>Pseudomonadota</taxon>
        <taxon>Gammaproteobacteria</taxon>
        <taxon>Alteromonadales</taxon>
        <taxon>Pseudoalteromonadaceae</taxon>
        <taxon>Pseudoalteromonas</taxon>
    </lineage>
</organism>
<dbReference type="AlphaFoldDB" id="A0A5S3V474"/>
<dbReference type="Gene3D" id="6.10.340.10">
    <property type="match status" value="1"/>
</dbReference>
<dbReference type="PANTHER" id="PTHR43711">
    <property type="entry name" value="TWO-COMPONENT HISTIDINE KINASE"/>
    <property type="match status" value="1"/>
</dbReference>
<keyword evidence="6 11" id="KW-0418">Kinase</keyword>
<dbReference type="CDD" id="cd00082">
    <property type="entry name" value="HisKA"/>
    <property type="match status" value="1"/>
</dbReference>
<evidence type="ECO:0000259" key="10">
    <source>
        <dbReference type="PROSITE" id="PS50885"/>
    </source>
</evidence>
<reference evidence="12" key="2">
    <citation type="submission" date="2019-06" db="EMBL/GenBank/DDBJ databases">
        <title>Co-occurence of chitin degradation, pigmentation and bioactivity in marine Pseudoalteromonas.</title>
        <authorList>
            <person name="Sonnenschein E.C."/>
            <person name="Bech P.K."/>
        </authorList>
    </citation>
    <scope>NUCLEOTIDE SEQUENCE [LARGE SCALE GENOMIC DNA]</scope>
    <source>
        <strain evidence="12">S3790</strain>
    </source>
</reference>
<dbReference type="InterPro" id="IPR036097">
    <property type="entry name" value="HisK_dim/P_sf"/>
</dbReference>
<dbReference type="SMART" id="SM00387">
    <property type="entry name" value="HATPase_c"/>
    <property type="match status" value="1"/>
</dbReference>
<dbReference type="InterPro" id="IPR004358">
    <property type="entry name" value="Sig_transdc_His_kin-like_C"/>
</dbReference>
<dbReference type="PROSITE" id="PS50885">
    <property type="entry name" value="HAMP"/>
    <property type="match status" value="1"/>
</dbReference>
<feature type="domain" description="HAMP" evidence="10">
    <location>
        <begin position="199"/>
        <end position="257"/>
    </location>
</feature>
<dbReference type="SMART" id="SM00388">
    <property type="entry name" value="HisKA"/>
    <property type="match status" value="1"/>
</dbReference>
<evidence type="ECO:0000256" key="5">
    <source>
        <dbReference type="ARBA" id="ARBA00022679"/>
    </source>
</evidence>
<dbReference type="InterPro" id="IPR003661">
    <property type="entry name" value="HisK_dim/P_dom"/>
</dbReference>
<dbReference type="InterPro" id="IPR036890">
    <property type="entry name" value="HATPase_C_sf"/>
</dbReference>
<dbReference type="Gene3D" id="3.30.565.10">
    <property type="entry name" value="Histidine kinase-like ATPase, C-terminal domain"/>
    <property type="match status" value="1"/>
</dbReference>
<evidence type="ECO:0000259" key="9">
    <source>
        <dbReference type="PROSITE" id="PS50109"/>
    </source>
</evidence>
<feature type="domain" description="Histidine kinase" evidence="9">
    <location>
        <begin position="272"/>
        <end position="489"/>
    </location>
</feature>
<dbReference type="SUPFAM" id="SSF55874">
    <property type="entry name" value="ATPase domain of HSP90 chaperone/DNA topoisomerase II/histidine kinase"/>
    <property type="match status" value="1"/>
</dbReference>
<dbReference type="OrthoDB" id="9804645at2"/>
<proteinExistence type="predicted"/>
<feature type="transmembrane region" description="Helical" evidence="8">
    <location>
        <begin position="176"/>
        <end position="198"/>
    </location>
</feature>
<comment type="catalytic activity">
    <reaction evidence="1">
        <text>ATP + protein L-histidine = ADP + protein N-phospho-L-histidine.</text>
        <dbReference type="EC" id="2.7.13.3"/>
    </reaction>
</comment>
<evidence type="ECO:0000256" key="4">
    <source>
        <dbReference type="ARBA" id="ARBA00022553"/>
    </source>
</evidence>
<evidence type="ECO:0000313" key="12">
    <source>
        <dbReference type="Proteomes" id="UP000307217"/>
    </source>
</evidence>
<keyword evidence="8" id="KW-0812">Transmembrane</keyword>
<dbReference type="EC" id="2.7.13.3" evidence="3"/>
<evidence type="ECO:0000256" key="7">
    <source>
        <dbReference type="ARBA" id="ARBA00023012"/>
    </source>
</evidence>
<protein>
    <recommendedName>
        <fullName evidence="3">histidine kinase</fullName>
        <ecNumber evidence="3">2.7.13.3</ecNumber>
    </recommendedName>
</protein>
<dbReference type="Pfam" id="PF02518">
    <property type="entry name" value="HATPase_c"/>
    <property type="match status" value="1"/>
</dbReference>
<dbReference type="CDD" id="cd00075">
    <property type="entry name" value="HATPase"/>
    <property type="match status" value="1"/>
</dbReference>
<dbReference type="InterPro" id="IPR050736">
    <property type="entry name" value="Sensor_HK_Regulatory"/>
</dbReference>
<dbReference type="PRINTS" id="PR00344">
    <property type="entry name" value="BCTRLSENSOR"/>
</dbReference>
<keyword evidence="8" id="KW-1133">Transmembrane helix</keyword>
<keyword evidence="8" id="KW-0472">Membrane</keyword>
<dbReference type="GO" id="GO:0005886">
    <property type="term" value="C:plasma membrane"/>
    <property type="evidence" value="ECO:0007669"/>
    <property type="project" value="UniProtKB-ARBA"/>
</dbReference>
<dbReference type="SUPFAM" id="SSF47384">
    <property type="entry name" value="Homodimeric domain of signal transducing histidine kinase"/>
    <property type="match status" value="1"/>
</dbReference>
<evidence type="ECO:0000256" key="2">
    <source>
        <dbReference type="ARBA" id="ARBA00004370"/>
    </source>
</evidence>
<keyword evidence="7" id="KW-0902">Two-component regulatory system</keyword>
<gene>
    <name evidence="11" type="ORF">CWC19_17925</name>
</gene>
<dbReference type="EMBL" id="PNBX01000097">
    <property type="protein sequence ID" value="TMO65017.1"/>
    <property type="molecule type" value="Genomic_DNA"/>
</dbReference>
<dbReference type="GO" id="GO:0000155">
    <property type="term" value="F:phosphorelay sensor kinase activity"/>
    <property type="evidence" value="ECO:0007669"/>
    <property type="project" value="InterPro"/>
</dbReference>
<comment type="caution">
    <text evidence="11">The sequence shown here is derived from an EMBL/GenBank/DDBJ whole genome shotgun (WGS) entry which is preliminary data.</text>
</comment>
<evidence type="ECO:0000313" key="11">
    <source>
        <dbReference type="EMBL" id="TMO65017.1"/>
    </source>
</evidence>
<dbReference type="FunFam" id="3.30.565.10:FF:000006">
    <property type="entry name" value="Sensor histidine kinase WalK"/>
    <property type="match status" value="1"/>
</dbReference>